<protein>
    <submittedName>
        <fullName evidence="2">Protein CBG26897</fullName>
    </submittedName>
</protein>
<evidence type="ECO:0000313" key="2">
    <source>
        <dbReference type="EMBL" id="CAR99627.1"/>
    </source>
</evidence>
<dbReference type="CTD" id="68918361"/>
<dbReference type="HOGENOM" id="CLU_654233_0_0_1"/>
<name>B6II97_CAEBR</name>
<dbReference type="GeneID" id="68918361"/>
<gene>
    <name evidence="2 4" type="ORF">CBG26897</name>
    <name evidence="2" type="ORF">CBG_26897</name>
</gene>
<feature type="region of interest" description="Disordered" evidence="1">
    <location>
        <begin position="363"/>
        <end position="420"/>
    </location>
</feature>
<feature type="compositionally biased region" description="Basic and acidic residues" evidence="1">
    <location>
        <begin position="363"/>
        <end position="384"/>
    </location>
</feature>
<feature type="region of interest" description="Disordered" evidence="1">
    <location>
        <begin position="69"/>
        <end position="125"/>
    </location>
</feature>
<dbReference type="WormBase" id="CBG26897">
    <property type="protein sequence ID" value="CBP38355"/>
    <property type="gene ID" value="WBGene00088311"/>
</dbReference>
<accession>B6II97</accession>
<proteinExistence type="predicted"/>
<dbReference type="KEGG" id="cbr:CBG_26897"/>
<dbReference type="EMBL" id="HE600908">
    <property type="protein sequence ID" value="CAR99627.1"/>
    <property type="molecule type" value="Genomic_DNA"/>
</dbReference>
<feature type="region of interest" description="Disordered" evidence="1">
    <location>
        <begin position="241"/>
        <end position="274"/>
    </location>
</feature>
<dbReference type="Proteomes" id="UP000008549">
    <property type="component" value="Unassembled WGS sequence"/>
</dbReference>
<dbReference type="AlphaFoldDB" id="B6II97"/>
<sequence length="420" mass="47487">MAEDPAGMSKWRQKWYQVFRERHIEDFLKHVEADNELPTSTCNPTPNICAHSQFPKLPQLFPMSIRMLDDQDVQPGPSNPRREPDGADEGANQPGTARQEQEEPREENQPGENQAENRRNRNRINVIDDYPMPRRHARENLGCWTNVEIWCGGGVPVLRLETPTAEPRIEARVEPNVFSRTWARIKRFWNGAEVGVIGDPPPAAHPDENAPAADADPPVEIDPTMRLAVPKPNLNPLVPPLPIGQQPEPNNLGNNPDLVKMSDDEGSSSNHQRPDRFAEYDVVDFCYHIDPSTFSGEPRLPNITGQEVIPSFLHYVRRKWHNTPEIVVTPPPNTNQIFDHPSDLFFAPNPRPPRFTLQIPEQVYERGDRPVRESREGESQDEPRIQVQNLVAPLDSNDPGPNAPSVETTDVFGPLQDISI</sequence>
<dbReference type="RefSeq" id="XP_045099190.1">
    <property type="nucleotide sequence ID" value="XM_045236571.1"/>
</dbReference>
<evidence type="ECO:0000313" key="4">
    <source>
        <dbReference type="WormBase" id="CBG26897"/>
    </source>
</evidence>
<keyword evidence="3" id="KW-1185">Reference proteome</keyword>
<evidence type="ECO:0000313" key="3">
    <source>
        <dbReference type="Proteomes" id="UP000008549"/>
    </source>
</evidence>
<reference evidence="2 3" key="1">
    <citation type="journal article" date="2003" name="PLoS Biol.">
        <title>The genome sequence of Caenorhabditis briggsae: a platform for comparative genomics.</title>
        <authorList>
            <person name="Stein L.D."/>
            <person name="Bao Z."/>
            <person name="Blasiar D."/>
            <person name="Blumenthal T."/>
            <person name="Brent M.R."/>
            <person name="Chen N."/>
            <person name="Chinwalla A."/>
            <person name="Clarke L."/>
            <person name="Clee C."/>
            <person name="Coghlan A."/>
            <person name="Coulson A."/>
            <person name="D'Eustachio P."/>
            <person name="Fitch D.H."/>
            <person name="Fulton L.A."/>
            <person name="Fulton R.E."/>
            <person name="Griffiths-Jones S."/>
            <person name="Harris T.W."/>
            <person name="Hillier L.W."/>
            <person name="Kamath R."/>
            <person name="Kuwabara P.E."/>
            <person name="Mardis E.R."/>
            <person name="Marra M.A."/>
            <person name="Miner T.L."/>
            <person name="Minx P."/>
            <person name="Mullikin J.C."/>
            <person name="Plumb R.W."/>
            <person name="Rogers J."/>
            <person name="Schein J.E."/>
            <person name="Sohrmann M."/>
            <person name="Spieth J."/>
            <person name="Stajich J.E."/>
            <person name="Wei C."/>
            <person name="Willey D."/>
            <person name="Wilson R.K."/>
            <person name="Durbin R."/>
            <person name="Waterston R.H."/>
        </authorList>
    </citation>
    <scope>NUCLEOTIDE SEQUENCE [LARGE SCALE GENOMIC DNA]</scope>
    <source>
        <strain evidence="2 3">AF16</strain>
    </source>
</reference>
<dbReference type="InParanoid" id="B6II97"/>
<organism evidence="2 3">
    <name type="scientific">Caenorhabditis briggsae</name>
    <dbReference type="NCBI Taxonomy" id="6238"/>
    <lineage>
        <taxon>Eukaryota</taxon>
        <taxon>Metazoa</taxon>
        <taxon>Ecdysozoa</taxon>
        <taxon>Nematoda</taxon>
        <taxon>Chromadorea</taxon>
        <taxon>Rhabditida</taxon>
        <taxon>Rhabditina</taxon>
        <taxon>Rhabditomorpha</taxon>
        <taxon>Rhabditoidea</taxon>
        <taxon>Rhabditidae</taxon>
        <taxon>Peloderinae</taxon>
        <taxon>Caenorhabditis</taxon>
    </lineage>
</organism>
<feature type="compositionally biased region" description="Basic and acidic residues" evidence="1">
    <location>
        <begin position="99"/>
        <end position="108"/>
    </location>
</feature>
<reference evidence="2 3" key="2">
    <citation type="journal article" date="2011" name="PLoS Genet.">
        <title>Caenorhabditis briggsae recombinant inbred line genotypes reveal inter-strain incompatibility and the evolution of recombination.</title>
        <authorList>
            <person name="Ross J.A."/>
            <person name="Koboldt D.C."/>
            <person name="Staisch J.E."/>
            <person name="Chamberlin H.M."/>
            <person name="Gupta B.P."/>
            <person name="Miller R.D."/>
            <person name="Baird S.E."/>
            <person name="Haag E.S."/>
        </authorList>
    </citation>
    <scope>NUCLEOTIDE SEQUENCE [LARGE SCALE GENOMIC DNA]</scope>
    <source>
        <strain evidence="2 3">AF16</strain>
    </source>
</reference>
<evidence type="ECO:0000256" key="1">
    <source>
        <dbReference type="SAM" id="MobiDB-lite"/>
    </source>
</evidence>